<dbReference type="NCBIfam" id="TIGR01630">
    <property type="entry name" value="psiM2_ORF9"/>
    <property type="match status" value="1"/>
</dbReference>
<dbReference type="Pfam" id="PF17289">
    <property type="entry name" value="Terminase_6C"/>
    <property type="match status" value="1"/>
</dbReference>
<evidence type="ECO:0000313" key="3">
    <source>
        <dbReference type="EMBL" id="AKH47391.1"/>
    </source>
</evidence>
<protein>
    <recommendedName>
        <fullName evidence="2">Terminase large subunit gp17-like C-terminal domain-containing protein</fullName>
    </recommendedName>
</protein>
<dbReference type="EMBL" id="KR029593">
    <property type="protein sequence ID" value="AKH47391.1"/>
    <property type="molecule type" value="Genomic_DNA"/>
</dbReference>
<dbReference type="InterPro" id="IPR006517">
    <property type="entry name" value="Phage_terminase_lsu-like_C"/>
</dbReference>
<keyword evidence="1" id="KW-1188">Viral release from host cell</keyword>
<reference evidence="3" key="2">
    <citation type="submission" date="2015-03" db="EMBL/GenBank/DDBJ databases">
        <authorList>
            <person name="Chow C.-E.T."/>
            <person name="Winget D.M."/>
            <person name="White R.A.III."/>
            <person name="Hallam S.J."/>
            <person name="Suttle C.A."/>
        </authorList>
    </citation>
    <scope>NUCLEOTIDE SEQUENCE</scope>
    <source>
        <strain evidence="3">H4084976</strain>
    </source>
</reference>
<reference evidence="3" key="1">
    <citation type="journal article" date="2015" name="Front. Microbiol.">
        <title>Combining genomic sequencing methods to explore viral diversity and reveal potential virus-host interactions.</title>
        <authorList>
            <person name="Chow C.E."/>
            <person name="Winget D.M."/>
            <person name="White R.A.III."/>
            <person name="Hallam S.J."/>
            <person name="Suttle C.A."/>
        </authorList>
    </citation>
    <scope>NUCLEOTIDE SEQUENCE</scope>
    <source>
        <strain evidence="3">H4084976</strain>
    </source>
</reference>
<accession>A0A0F7L8Q3</accession>
<feature type="domain" description="Terminase large subunit gp17-like C-terminal" evidence="2">
    <location>
        <begin position="296"/>
        <end position="441"/>
    </location>
</feature>
<evidence type="ECO:0000256" key="1">
    <source>
        <dbReference type="ARBA" id="ARBA00022612"/>
    </source>
</evidence>
<proteinExistence type="predicted"/>
<organism evidence="3">
    <name type="scientific">uncultured marine virus</name>
    <dbReference type="NCBI Taxonomy" id="186617"/>
    <lineage>
        <taxon>Viruses</taxon>
        <taxon>environmental samples</taxon>
    </lineage>
</organism>
<sequence>MSINGIIKEKCENSLLFFTRYIFKENTGKKFIAAEFHKTLADTLERVSNGEIKRLIINIPPRYGKTELAVKMFIAWSLAKRPSSKFIHLSYSDSLALDNSSATKEYINSDAFQRVWGLNLKRDSQSQKKWYTTEGGGVYATASGGAITGFGAGSGGAIIIDDPLKPDDALSDVRRSFINNRYNTTIRSRVNDRDVPIIVIMQRLHEEDLSGYLLDGGSGEEWHHLKLSALDEENVPLWPQKHSFDELEAIRQADRYTFSGQYLQIPSPPEGGEWRKDWFQIINRAEMPSDIDFEMYIDGAYTKDTKNDPTGIQISGKSGDNLYIYKSIDKYLEMPELKSFISSFVKSCGVNVTQILVEPKASGKSLVQLLRRETNFNVSELKTNFVRYSKIERARASSPFIEGGRVYLIKDNWNDAYIQQVSTFPNAKHDEHIDVTSYAIERNLINNFYIV</sequence>
<name>A0A0F7L8Q3_9VIRU</name>
<dbReference type="InterPro" id="IPR035421">
    <property type="entry name" value="Terminase_6C"/>
</dbReference>
<evidence type="ECO:0000259" key="2">
    <source>
        <dbReference type="Pfam" id="PF17289"/>
    </source>
</evidence>